<name>A0ABV6VIJ5_9ACTN</name>
<accession>A0ABV6VIJ5</accession>
<dbReference type="PANTHER" id="PTHR30348">
    <property type="entry name" value="UNCHARACTERIZED PROTEIN YECE"/>
    <property type="match status" value="1"/>
</dbReference>
<keyword evidence="2" id="KW-1185">Reference proteome</keyword>
<evidence type="ECO:0000313" key="2">
    <source>
        <dbReference type="Proteomes" id="UP001592582"/>
    </source>
</evidence>
<dbReference type="InterPro" id="IPR036520">
    <property type="entry name" value="UPF0759_sf"/>
</dbReference>
<reference evidence="1 2" key="1">
    <citation type="submission" date="2024-09" db="EMBL/GenBank/DDBJ databases">
        <authorList>
            <person name="Lee S.D."/>
        </authorList>
    </citation>
    <scope>NUCLEOTIDE SEQUENCE [LARGE SCALE GENOMIC DNA]</scope>
    <source>
        <strain evidence="1 2">N1-1</strain>
    </source>
</reference>
<dbReference type="PANTHER" id="PTHR30348:SF13">
    <property type="entry name" value="UPF0759 PROTEIN YUNF"/>
    <property type="match status" value="1"/>
</dbReference>
<organism evidence="1 2">
    <name type="scientific">Streptacidiphilus alkalitolerans</name>
    <dbReference type="NCBI Taxonomy" id="3342712"/>
    <lineage>
        <taxon>Bacteria</taxon>
        <taxon>Bacillati</taxon>
        <taxon>Actinomycetota</taxon>
        <taxon>Actinomycetes</taxon>
        <taxon>Kitasatosporales</taxon>
        <taxon>Streptomycetaceae</taxon>
        <taxon>Streptacidiphilus</taxon>
    </lineage>
</organism>
<dbReference type="Pfam" id="PF01904">
    <property type="entry name" value="DUF72"/>
    <property type="match status" value="1"/>
</dbReference>
<gene>
    <name evidence="1" type="ORF">ACEZDG_30025</name>
</gene>
<comment type="caution">
    <text evidence="1">The sequence shown here is derived from an EMBL/GenBank/DDBJ whole genome shotgun (WGS) entry which is preliminary data.</text>
</comment>
<proteinExistence type="predicted"/>
<protein>
    <submittedName>
        <fullName evidence="1">DUF72 domain-containing protein</fullName>
    </submittedName>
</protein>
<dbReference type="EMBL" id="JBHEZX010000017">
    <property type="protein sequence ID" value="MFC1413508.1"/>
    <property type="molecule type" value="Genomic_DNA"/>
</dbReference>
<dbReference type="RefSeq" id="WP_380515491.1">
    <property type="nucleotide sequence ID" value="NZ_JBHEZX010000017.1"/>
</dbReference>
<dbReference type="SUPFAM" id="SSF117396">
    <property type="entry name" value="TM1631-like"/>
    <property type="match status" value="1"/>
</dbReference>
<dbReference type="Gene3D" id="3.20.20.410">
    <property type="entry name" value="Protein of unknown function UPF0759"/>
    <property type="match status" value="1"/>
</dbReference>
<dbReference type="InterPro" id="IPR002763">
    <property type="entry name" value="DUF72"/>
</dbReference>
<dbReference type="Proteomes" id="UP001592582">
    <property type="component" value="Unassembled WGS sequence"/>
</dbReference>
<sequence length="269" mass="29745">MGAILVGTAGWADRELTASGWYPPGTRTPAQRLAHYASRFGLVEADSPYYAVPAPATVQRWADSTPEGFVMDVKAFAALTGHPGRVEPRDPEVAWGRFHEAVEPLRARGRLGRVLLQFPPWYTAAPRWEQRVSDALDRCRPLPAAVEFRHSSWVDGPERRARTLGYLRSRDAAYVCVDMPQGHRGAVPPLLAVTSSTAVVRLHGHSRAWVGGSKEDRFRYSYSERELAHWAEQLTLLSGQAKQVHAVLNTCCAGEAQRAAELLQTLLSP</sequence>
<evidence type="ECO:0000313" key="1">
    <source>
        <dbReference type="EMBL" id="MFC1413508.1"/>
    </source>
</evidence>